<dbReference type="AlphaFoldDB" id="A0A7S9QDS0"/>
<keyword evidence="5" id="KW-1185">Reference proteome</keyword>
<feature type="domain" description="Methyl-accepting transducer" evidence="3">
    <location>
        <begin position="147"/>
        <end position="217"/>
    </location>
</feature>
<dbReference type="GO" id="GO:0016020">
    <property type="term" value="C:membrane"/>
    <property type="evidence" value="ECO:0007669"/>
    <property type="project" value="InterPro"/>
</dbReference>
<name>A0A7S9QDS0_9RHOB</name>
<dbReference type="EMBL" id="CP064942">
    <property type="protein sequence ID" value="QPH54441.1"/>
    <property type="molecule type" value="Genomic_DNA"/>
</dbReference>
<dbReference type="SUPFAM" id="SSF58104">
    <property type="entry name" value="Methyl-accepting chemotaxis protein (MCP) signaling domain"/>
    <property type="match status" value="1"/>
</dbReference>
<dbReference type="KEGG" id="poz:I0K15_01265"/>
<evidence type="ECO:0000256" key="2">
    <source>
        <dbReference type="SAM" id="Coils"/>
    </source>
</evidence>
<dbReference type="InterPro" id="IPR004089">
    <property type="entry name" value="MCPsignal_dom"/>
</dbReference>
<organism evidence="4 5">
    <name type="scientific">Pontivivens ytuae</name>
    <dbReference type="NCBI Taxonomy" id="2789856"/>
    <lineage>
        <taxon>Bacteria</taxon>
        <taxon>Pseudomonadati</taxon>
        <taxon>Pseudomonadota</taxon>
        <taxon>Alphaproteobacteria</taxon>
        <taxon>Rhodobacterales</taxon>
        <taxon>Paracoccaceae</taxon>
        <taxon>Pontivivens</taxon>
    </lineage>
</organism>
<evidence type="ECO:0000313" key="5">
    <source>
        <dbReference type="Proteomes" id="UP000594800"/>
    </source>
</evidence>
<dbReference type="GO" id="GO:0007165">
    <property type="term" value="P:signal transduction"/>
    <property type="evidence" value="ECO:0007669"/>
    <property type="project" value="UniProtKB-KW"/>
</dbReference>
<evidence type="ECO:0000313" key="4">
    <source>
        <dbReference type="EMBL" id="QPH54441.1"/>
    </source>
</evidence>
<dbReference type="RefSeq" id="WP_196103650.1">
    <property type="nucleotide sequence ID" value="NZ_CP064942.1"/>
</dbReference>
<dbReference type="Proteomes" id="UP000594800">
    <property type="component" value="Chromosome"/>
</dbReference>
<sequence>MSKIPSIRRLGHLTYVTVGPARIAACVILLAQRAAMDPDVATPPQAAAQRALDRLDAAVRLLQGGLAAEQRAVDVTPGADVAPARSAARQALEELQGHAGRDADALASRLRRAPDLTQLCLVTLEERITDYLSKVEDDVARIERELLRQERTDLTRSLRQLENVGRSIELIAINAGVEAARAGTAGAGLRVIAGEMQRLSHGMGSFLDDMGRRIRDL</sequence>
<dbReference type="Gene3D" id="1.10.287.950">
    <property type="entry name" value="Methyl-accepting chemotaxis protein"/>
    <property type="match status" value="1"/>
</dbReference>
<evidence type="ECO:0000256" key="1">
    <source>
        <dbReference type="PROSITE-ProRule" id="PRU00284"/>
    </source>
</evidence>
<keyword evidence="1" id="KW-0807">Transducer</keyword>
<keyword evidence="2" id="KW-0175">Coiled coil</keyword>
<protein>
    <recommendedName>
        <fullName evidence="3">Methyl-accepting transducer domain-containing protein</fullName>
    </recommendedName>
</protein>
<dbReference type="PROSITE" id="PS50111">
    <property type="entry name" value="CHEMOTAXIS_TRANSDUC_2"/>
    <property type="match status" value="1"/>
</dbReference>
<reference evidence="4 5" key="1">
    <citation type="submission" date="2020-11" db="EMBL/GenBank/DDBJ databases">
        <title>Description of Pontivivens ytuae sp. nov. isolated from deep sea sediment of Mariana Trench.</title>
        <authorList>
            <person name="Wang Z."/>
            <person name="Sun Q.-L."/>
            <person name="Xu X.-D."/>
            <person name="Tang Y.-Z."/>
            <person name="Zhang J."/>
        </authorList>
    </citation>
    <scope>NUCLEOTIDE SEQUENCE [LARGE SCALE GENOMIC DNA]</scope>
    <source>
        <strain evidence="4 5">MT2928</strain>
    </source>
</reference>
<evidence type="ECO:0000259" key="3">
    <source>
        <dbReference type="PROSITE" id="PS50111"/>
    </source>
</evidence>
<accession>A0A7S9QDS0</accession>
<gene>
    <name evidence="4" type="ORF">I0K15_01265</name>
</gene>
<dbReference type="Pfam" id="PF00015">
    <property type="entry name" value="MCPsignal"/>
    <property type="match status" value="1"/>
</dbReference>
<proteinExistence type="predicted"/>
<feature type="coiled-coil region" evidence="2">
    <location>
        <begin position="132"/>
        <end position="164"/>
    </location>
</feature>